<dbReference type="PROSITE" id="PS50297">
    <property type="entry name" value="ANK_REP_REGION"/>
    <property type="match status" value="8"/>
</dbReference>
<dbReference type="Proteomes" id="UP000325780">
    <property type="component" value="Unassembled WGS sequence"/>
</dbReference>
<dbReference type="Pfam" id="PF24883">
    <property type="entry name" value="NPHP3_N"/>
    <property type="match status" value="1"/>
</dbReference>
<evidence type="ECO:0000256" key="1">
    <source>
        <dbReference type="ARBA" id="ARBA00022737"/>
    </source>
</evidence>
<feature type="repeat" description="ANK" evidence="3">
    <location>
        <begin position="897"/>
        <end position="925"/>
    </location>
</feature>
<evidence type="ECO:0000256" key="2">
    <source>
        <dbReference type="ARBA" id="ARBA00023043"/>
    </source>
</evidence>
<evidence type="ECO:0000313" key="5">
    <source>
        <dbReference type="EMBL" id="KAE8153045.1"/>
    </source>
</evidence>
<dbReference type="Gene3D" id="3.40.50.1580">
    <property type="entry name" value="Nucleoside phosphorylase domain"/>
    <property type="match status" value="1"/>
</dbReference>
<dbReference type="InterPro" id="IPR054471">
    <property type="entry name" value="GPIID_WHD"/>
</dbReference>
<evidence type="ECO:0000256" key="3">
    <source>
        <dbReference type="PROSITE-ProRule" id="PRU00023"/>
    </source>
</evidence>
<proteinExistence type="predicted"/>
<dbReference type="Pfam" id="PF22939">
    <property type="entry name" value="WHD_GPIID"/>
    <property type="match status" value="1"/>
</dbReference>
<sequence>MTSSIALDSPDLYTVGWITALPIERAAATELLDERHDKPCGFVQHKTDTNFYTWGRMGDHNVVFASLPAGLQGTASAATTASNLLFSFPQIKIGLLVGIGGGIPRLEQDHDIRLGDVVVSQPEGRAGGVVQYDLGKAKPNQPWERTGFLSMPPTFLLNALSHLQTEYERGNSRVPEFLKVMAQNRSLVRKGYVHQGSENDRLFNSSYTHVAGRNCCNCDVSEQVERDERDSTEPVIHYGVIASGNTLIRDAAMREAIVENVNENDICFEMEAAGLMNHFPCLVIRGVSDYADSHKNDKWRRYASATSAAYGKQLLSVVEPIDLQGAQRALDILKSMGKGIKDIQTVTKDTKVRVEGLESDSRLDRVIRCLSPPNYSTNFYEALKKRHKGTGTWFIGDEPFKRWKLGQGRYLWLHGIPGCGKTVLSATIIEHLKQQPDAPHVLLFFFFDFTDTEKQSLESLVCSLIAQLYTQCEQSRAYMDSQVPFFETGHRQLRGDALFSTFLEMVKCLKKVQIVIDALDECETREHLLSWLESLAGSGLEELRVLVTSRREEDIESELIRWIQHEDIISIQRGAVNNDIRLYVNQRLRYDNSFGRWRSKPDVQDEIREKVMLQADGMFRLAQCQLDMLQNCIDLRLLRMTLTSLPSTLQETYARILAGVKLNHRQYAVKLLQFLTYSLRPLTIEETVDVLAVDPDAHPPFDVAQRMPVPRDILKICPSLISVVSRKSSFGTVTELQLAHYSVQQYLKSGNIDISFPKEMAHVGMIFQKGVSQMSASVCIARTCLAYLSQFKEQLSYKRAEVKLPLAKYSARYWVDHALFAEADDTVQESIFNYFLQHQQVYNIWRKIEEPRWPWIFRGLSNAMSSPLNYASSAGLLRTVQRLLMGDRANTNAWDRRYSTALRAASANGHKEVVQLLLKNGADANDALLENEKDADLRIPDMAYLPTALQGASWNGHDEVVQILLDHGADVNAQIEGLDNALLYACFRGHKSTAQLLLESGADINLKSERSIGNHFLTVGYACQGSRGEVMKTILDNCATWSDTYDHWSPALITVNRYSCTTVNQALLGETVQLDTENSVYASPLSTACSQGHTEIVRMLLEKGADPNICGIPYGIALTEASFRGYKDIVQILLERGADPNIHCHLFWRDAYCHGRFFVLYERGTERLLVAFSTPDTTIKYNGFVNAFSSACAGGHREIVHMLLEKGADVNLPCSYYGSALGAACAAGYKKIVQLLLEKGADVNMQNGQWGSALLAACVQGHEAILELLLERGADVNMQCGRLGSALQGACVGGHKNIIHKLLEKGADVNSPCGFFSCALVAACALGHKEIVQLLLENGADVNMQCSEWGNALLTACAVGYKEIVQLLLEKGADVNMQCGEWGNALQTACDRGHKEIEKILFEKGARYDTDRRG</sequence>
<dbReference type="OrthoDB" id="1577640at2759"/>
<dbReference type="InterPro" id="IPR027417">
    <property type="entry name" value="P-loop_NTPase"/>
</dbReference>
<dbReference type="Gene3D" id="1.25.40.20">
    <property type="entry name" value="Ankyrin repeat-containing domain"/>
    <property type="match status" value="5"/>
</dbReference>
<dbReference type="SMART" id="SM00248">
    <property type="entry name" value="ANK"/>
    <property type="match status" value="13"/>
</dbReference>
<feature type="repeat" description="ANK" evidence="3">
    <location>
        <begin position="947"/>
        <end position="976"/>
    </location>
</feature>
<dbReference type="PRINTS" id="PR01415">
    <property type="entry name" value="ANKYRIN"/>
</dbReference>
<dbReference type="SUPFAM" id="SSF52540">
    <property type="entry name" value="P-loop containing nucleoside triphosphate hydrolases"/>
    <property type="match status" value="1"/>
</dbReference>
<dbReference type="InterPro" id="IPR002110">
    <property type="entry name" value="Ankyrin_rpt"/>
</dbReference>
<feature type="repeat" description="ANK" evidence="3">
    <location>
        <begin position="1319"/>
        <end position="1347"/>
    </location>
</feature>
<dbReference type="Gene3D" id="3.40.50.300">
    <property type="entry name" value="P-loop containing nucleotide triphosphate hydrolases"/>
    <property type="match status" value="1"/>
</dbReference>
<dbReference type="SUPFAM" id="SSF48403">
    <property type="entry name" value="Ankyrin repeat"/>
    <property type="match status" value="2"/>
</dbReference>
<dbReference type="EMBL" id="ML742044">
    <property type="protein sequence ID" value="KAE8153045.1"/>
    <property type="molecule type" value="Genomic_DNA"/>
</dbReference>
<evidence type="ECO:0000313" key="6">
    <source>
        <dbReference type="Proteomes" id="UP000325780"/>
    </source>
</evidence>
<evidence type="ECO:0000259" key="4">
    <source>
        <dbReference type="PROSITE" id="PS50837"/>
    </source>
</evidence>
<dbReference type="Pfam" id="PF12796">
    <property type="entry name" value="Ank_2"/>
    <property type="match status" value="6"/>
</dbReference>
<dbReference type="GO" id="GO:0003824">
    <property type="term" value="F:catalytic activity"/>
    <property type="evidence" value="ECO:0007669"/>
    <property type="project" value="InterPro"/>
</dbReference>
<dbReference type="InterPro" id="IPR007111">
    <property type="entry name" value="NACHT_NTPase"/>
</dbReference>
<feature type="repeat" description="ANK" evidence="3">
    <location>
        <begin position="1216"/>
        <end position="1248"/>
    </location>
</feature>
<dbReference type="SUPFAM" id="SSF53167">
    <property type="entry name" value="Purine and uridine phosphorylases"/>
    <property type="match status" value="1"/>
</dbReference>
<dbReference type="PANTHER" id="PTHR24126:SF14">
    <property type="entry name" value="ANK_REP_REGION DOMAIN-CONTAINING PROTEIN"/>
    <property type="match status" value="1"/>
</dbReference>
<dbReference type="PROSITE" id="PS50837">
    <property type="entry name" value="NACHT"/>
    <property type="match status" value="1"/>
</dbReference>
<dbReference type="PANTHER" id="PTHR24126">
    <property type="entry name" value="ANKYRIN REPEAT, PH AND SEC7 DOMAIN CONTAINING PROTEIN SECG-RELATED"/>
    <property type="match status" value="1"/>
</dbReference>
<feature type="domain" description="NACHT" evidence="4">
    <location>
        <begin position="409"/>
        <end position="550"/>
    </location>
</feature>
<organism evidence="5 6">
    <name type="scientific">Aspergillus avenaceus</name>
    <dbReference type="NCBI Taxonomy" id="36643"/>
    <lineage>
        <taxon>Eukaryota</taxon>
        <taxon>Fungi</taxon>
        <taxon>Dikarya</taxon>
        <taxon>Ascomycota</taxon>
        <taxon>Pezizomycotina</taxon>
        <taxon>Eurotiomycetes</taxon>
        <taxon>Eurotiomycetidae</taxon>
        <taxon>Eurotiales</taxon>
        <taxon>Aspergillaceae</taxon>
        <taxon>Aspergillus</taxon>
        <taxon>Aspergillus subgen. Circumdati</taxon>
    </lineage>
</organism>
<feature type="repeat" description="ANK" evidence="3">
    <location>
        <begin position="1348"/>
        <end position="1380"/>
    </location>
</feature>
<reference evidence="5 6" key="1">
    <citation type="submission" date="2019-04" db="EMBL/GenBank/DDBJ databases">
        <title>Friends and foes A comparative genomics study of 23 Aspergillus species from section Flavi.</title>
        <authorList>
            <consortium name="DOE Joint Genome Institute"/>
            <person name="Kjaerbolling I."/>
            <person name="Vesth T."/>
            <person name="Frisvad J.C."/>
            <person name="Nybo J.L."/>
            <person name="Theobald S."/>
            <person name="Kildgaard S."/>
            <person name="Isbrandt T."/>
            <person name="Kuo A."/>
            <person name="Sato A."/>
            <person name="Lyhne E.K."/>
            <person name="Kogle M.E."/>
            <person name="Wiebenga A."/>
            <person name="Kun R.S."/>
            <person name="Lubbers R.J."/>
            <person name="Makela M.R."/>
            <person name="Barry K."/>
            <person name="Chovatia M."/>
            <person name="Clum A."/>
            <person name="Daum C."/>
            <person name="Haridas S."/>
            <person name="He G."/>
            <person name="LaButti K."/>
            <person name="Lipzen A."/>
            <person name="Mondo S."/>
            <person name="Riley R."/>
            <person name="Salamov A."/>
            <person name="Simmons B.A."/>
            <person name="Magnuson J.K."/>
            <person name="Henrissat B."/>
            <person name="Mortensen U.H."/>
            <person name="Larsen T.O."/>
            <person name="Devries R.P."/>
            <person name="Grigoriev I.V."/>
            <person name="Machida M."/>
            <person name="Baker S.E."/>
            <person name="Andersen M.R."/>
        </authorList>
    </citation>
    <scope>NUCLEOTIDE SEQUENCE [LARGE SCALE GENOMIC DNA]</scope>
    <source>
        <strain evidence="5 6">IBT 18842</strain>
    </source>
</reference>
<name>A0A5N6U343_ASPAV</name>
<dbReference type="PROSITE" id="PS50088">
    <property type="entry name" value="ANK_REPEAT"/>
    <property type="match status" value="8"/>
</dbReference>
<keyword evidence="6" id="KW-1185">Reference proteome</keyword>
<feature type="repeat" description="ANK" evidence="3">
    <location>
        <begin position="977"/>
        <end position="1009"/>
    </location>
</feature>
<accession>A0A5N6U343</accession>
<gene>
    <name evidence="5" type="ORF">BDV25DRAFT_137286</name>
</gene>
<feature type="repeat" description="ANK" evidence="3">
    <location>
        <begin position="1083"/>
        <end position="1112"/>
    </location>
</feature>
<dbReference type="InterPro" id="IPR056884">
    <property type="entry name" value="NPHP3-like_N"/>
</dbReference>
<keyword evidence="1" id="KW-0677">Repeat</keyword>
<dbReference type="GO" id="GO:0009116">
    <property type="term" value="P:nucleoside metabolic process"/>
    <property type="evidence" value="ECO:0007669"/>
    <property type="project" value="InterPro"/>
</dbReference>
<protein>
    <submittedName>
        <fullName evidence="5">Ankyrin repeat-containing domain protein</fullName>
    </submittedName>
</protein>
<dbReference type="InterPro" id="IPR035994">
    <property type="entry name" value="Nucleoside_phosphorylase_sf"/>
</dbReference>
<keyword evidence="2 3" id="KW-0040">ANK repeat</keyword>
<dbReference type="InterPro" id="IPR036770">
    <property type="entry name" value="Ankyrin_rpt-contain_sf"/>
</dbReference>
<feature type="repeat" description="ANK" evidence="3">
    <location>
        <begin position="1249"/>
        <end position="1281"/>
    </location>
</feature>